<comment type="caution">
    <text evidence="1">The sequence shown here is derived from an EMBL/GenBank/DDBJ whole genome shotgun (WGS) entry which is preliminary data.</text>
</comment>
<accession>A0A8H6W365</accession>
<dbReference type="EMBL" id="JACAZF010000005">
    <property type="protein sequence ID" value="KAF7303899.1"/>
    <property type="molecule type" value="Genomic_DNA"/>
</dbReference>
<dbReference type="AlphaFoldDB" id="A0A8H6W365"/>
<proteinExistence type="predicted"/>
<gene>
    <name evidence="1" type="ORF">MIND_00620100</name>
</gene>
<sequence>MAYLPQSHLRPALSTTRIVVSSNGEHYFVVEITGARSGASIRERMFSKLAISDDRQSNFSIYQSEVGHFGIGGALTDTRLFDLCHERGDSSGSLKFFVSTAPDRPPSEPRYSYSYTPPPFFPNRTPVYANNVNVSRPGGQPQATPSGYRI</sequence>
<dbReference type="GeneID" id="59345466"/>
<dbReference type="OrthoDB" id="339325at2759"/>
<name>A0A8H6W365_9AGAR</name>
<keyword evidence="2" id="KW-1185">Reference proteome</keyword>
<dbReference type="RefSeq" id="XP_037220871.1">
    <property type="nucleotide sequence ID" value="XM_037362950.1"/>
</dbReference>
<dbReference type="Proteomes" id="UP000636479">
    <property type="component" value="Unassembled WGS sequence"/>
</dbReference>
<evidence type="ECO:0000313" key="2">
    <source>
        <dbReference type="Proteomes" id="UP000636479"/>
    </source>
</evidence>
<organism evidence="1 2">
    <name type="scientific">Mycena indigotica</name>
    <dbReference type="NCBI Taxonomy" id="2126181"/>
    <lineage>
        <taxon>Eukaryota</taxon>
        <taxon>Fungi</taxon>
        <taxon>Dikarya</taxon>
        <taxon>Basidiomycota</taxon>
        <taxon>Agaricomycotina</taxon>
        <taxon>Agaricomycetes</taxon>
        <taxon>Agaricomycetidae</taxon>
        <taxon>Agaricales</taxon>
        <taxon>Marasmiineae</taxon>
        <taxon>Mycenaceae</taxon>
        <taxon>Mycena</taxon>
    </lineage>
</organism>
<reference evidence="1" key="1">
    <citation type="submission" date="2020-05" db="EMBL/GenBank/DDBJ databases">
        <title>Mycena genomes resolve the evolution of fungal bioluminescence.</title>
        <authorList>
            <person name="Tsai I.J."/>
        </authorList>
    </citation>
    <scope>NUCLEOTIDE SEQUENCE</scope>
    <source>
        <strain evidence="1">171206Taipei</strain>
    </source>
</reference>
<protein>
    <submittedName>
        <fullName evidence="1">Uncharacterized protein</fullName>
    </submittedName>
</protein>
<evidence type="ECO:0000313" key="1">
    <source>
        <dbReference type="EMBL" id="KAF7303899.1"/>
    </source>
</evidence>